<evidence type="ECO:0000313" key="2">
    <source>
        <dbReference type="Proteomes" id="UP000824087"/>
    </source>
</evidence>
<evidence type="ECO:0000313" key="1">
    <source>
        <dbReference type="EMBL" id="HIU23170.1"/>
    </source>
</evidence>
<gene>
    <name evidence="1" type="ORF">IAD49_06260</name>
</gene>
<dbReference type="EMBL" id="DVML01000035">
    <property type="protein sequence ID" value="HIU23170.1"/>
    <property type="molecule type" value="Genomic_DNA"/>
</dbReference>
<dbReference type="Pfam" id="PF18143">
    <property type="entry name" value="HAD_SAK_2"/>
    <property type="match status" value="1"/>
</dbReference>
<proteinExistence type="predicted"/>
<reference evidence="1" key="2">
    <citation type="journal article" date="2021" name="PeerJ">
        <title>Extensive microbial diversity within the chicken gut microbiome revealed by metagenomics and culture.</title>
        <authorList>
            <person name="Gilroy R."/>
            <person name="Ravi A."/>
            <person name="Getino M."/>
            <person name="Pursley I."/>
            <person name="Horton D.L."/>
            <person name="Alikhan N.F."/>
            <person name="Baker D."/>
            <person name="Gharbi K."/>
            <person name="Hall N."/>
            <person name="Watson M."/>
            <person name="Adriaenssens E.M."/>
            <person name="Foster-Nyarko E."/>
            <person name="Jarju S."/>
            <person name="Secka A."/>
            <person name="Antonio M."/>
            <person name="Oren A."/>
            <person name="Chaudhuri R.R."/>
            <person name="La Ragione R."/>
            <person name="Hildebrand F."/>
            <person name="Pallen M.J."/>
        </authorList>
    </citation>
    <scope>NUCLEOTIDE SEQUENCE</scope>
    <source>
        <strain evidence="1">CHK197-8231</strain>
    </source>
</reference>
<dbReference type="InterPro" id="IPR023214">
    <property type="entry name" value="HAD_sf"/>
</dbReference>
<dbReference type="SUPFAM" id="SSF56784">
    <property type="entry name" value="HAD-like"/>
    <property type="match status" value="1"/>
</dbReference>
<comment type="caution">
    <text evidence="1">The sequence shown here is derived from an EMBL/GenBank/DDBJ whole genome shotgun (WGS) entry which is preliminary data.</text>
</comment>
<sequence>MNIIFLDVDGVLNSIDHAKKVYEETLRAHSGYEYPFDPECLERLQRLVEKTDARIVITSTWRKTEEGKRTLQNVLEQYDLANRVIGYTPILNKKRGEEIKSFLETLNVEASYIILDDDDDMEELTPYLILTSMKTGLTEEKMTEGMQKLKKFSKL</sequence>
<organism evidence="1 2">
    <name type="scientific">Candidatus Fimihabitans intestinipullorum</name>
    <dbReference type="NCBI Taxonomy" id="2840820"/>
    <lineage>
        <taxon>Bacteria</taxon>
        <taxon>Bacillati</taxon>
        <taxon>Mycoplasmatota</taxon>
        <taxon>Mycoplasmatota incertae sedis</taxon>
        <taxon>Candidatus Fimihabitans</taxon>
    </lineage>
</organism>
<dbReference type="Gene3D" id="3.40.50.1000">
    <property type="entry name" value="HAD superfamily/HAD-like"/>
    <property type="match status" value="1"/>
</dbReference>
<dbReference type="Proteomes" id="UP000824087">
    <property type="component" value="Unassembled WGS sequence"/>
</dbReference>
<dbReference type="AlphaFoldDB" id="A0A9D1HXI7"/>
<accession>A0A9D1HXI7</accession>
<protein>
    <submittedName>
        <fullName evidence="1">Uncharacterized protein</fullName>
    </submittedName>
</protein>
<dbReference type="InterPro" id="IPR036412">
    <property type="entry name" value="HAD-like_sf"/>
</dbReference>
<name>A0A9D1HXI7_9BACT</name>
<reference evidence="1" key="1">
    <citation type="submission" date="2020-10" db="EMBL/GenBank/DDBJ databases">
        <authorList>
            <person name="Gilroy R."/>
        </authorList>
    </citation>
    <scope>NUCLEOTIDE SEQUENCE</scope>
    <source>
        <strain evidence="1">CHK197-8231</strain>
    </source>
</reference>